<protein>
    <submittedName>
        <fullName evidence="2">Uncharacterized protein</fullName>
    </submittedName>
</protein>
<dbReference type="EMBL" id="ML178826">
    <property type="protein sequence ID" value="TFL00992.1"/>
    <property type="molecule type" value="Genomic_DNA"/>
</dbReference>
<gene>
    <name evidence="2" type="ORF">BDV98DRAFT_568257</name>
</gene>
<evidence type="ECO:0000313" key="2">
    <source>
        <dbReference type="EMBL" id="TFL00992.1"/>
    </source>
</evidence>
<feature type="compositionally biased region" description="Basic and acidic residues" evidence="1">
    <location>
        <begin position="1"/>
        <end position="29"/>
    </location>
</feature>
<sequence length="189" mass="21763">MGQKSKEKVSSEREVQRRNREKDPKEVPRRSPKKIPNRGPKRSPKRSPKRNPKKEIRKDIKEVQAKTWKGGQPSATQTRGRIKCLRNRPKNPTPSTTVPHNYMLIHPRRSPLVYNYRPLVLYLFLGQRAQIPAPRRSHHPSALIIGLHLFLGHRNKIPTPRRSRHPSALIVGLQVGLLSSQRSEIPASH</sequence>
<reference evidence="2 3" key="1">
    <citation type="journal article" date="2019" name="Nat. Ecol. Evol.">
        <title>Megaphylogeny resolves global patterns of mushroom evolution.</title>
        <authorList>
            <person name="Varga T."/>
            <person name="Krizsan K."/>
            <person name="Foldi C."/>
            <person name="Dima B."/>
            <person name="Sanchez-Garcia M."/>
            <person name="Sanchez-Ramirez S."/>
            <person name="Szollosi G.J."/>
            <person name="Szarkandi J.G."/>
            <person name="Papp V."/>
            <person name="Albert L."/>
            <person name="Andreopoulos W."/>
            <person name="Angelini C."/>
            <person name="Antonin V."/>
            <person name="Barry K.W."/>
            <person name="Bougher N.L."/>
            <person name="Buchanan P."/>
            <person name="Buyck B."/>
            <person name="Bense V."/>
            <person name="Catcheside P."/>
            <person name="Chovatia M."/>
            <person name="Cooper J."/>
            <person name="Damon W."/>
            <person name="Desjardin D."/>
            <person name="Finy P."/>
            <person name="Geml J."/>
            <person name="Haridas S."/>
            <person name="Hughes K."/>
            <person name="Justo A."/>
            <person name="Karasinski D."/>
            <person name="Kautmanova I."/>
            <person name="Kiss B."/>
            <person name="Kocsube S."/>
            <person name="Kotiranta H."/>
            <person name="LaButti K.M."/>
            <person name="Lechner B.E."/>
            <person name="Liimatainen K."/>
            <person name="Lipzen A."/>
            <person name="Lukacs Z."/>
            <person name="Mihaltcheva S."/>
            <person name="Morgado L.N."/>
            <person name="Niskanen T."/>
            <person name="Noordeloos M.E."/>
            <person name="Ohm R.A."/>
            <person name="Ortiz-Santana B."/>
            <person name="Ovrebo C."/>
            <person name="Racz N."/>
            <person name="Riley R."/>
            <person name="Savchenko A."/>
            <person name="Shiryaev A."/>
            <person name="Soop K."/>
            <person name="Spirin V."/>
            <person name="Szebenyi C."/>
            <person name="Tomsovsky M."/>
            <person name="Tulloss R.E."/>
            <person name="Uehling J."/>
            <person name="Grigoriev I.V."/>
            <person name="Vagvolgyi C."/>
            <person name="Papp T."/>
            <person name="Martin F.M."/>
            <person name="Miettinen O."/>
            <person name="Hibbett D.S."/>
            <person name="Nagy L.G."/>
        </authorList>
    </citation>
    <scope>NUCLEOTIDE SEQUENCE [LARGE SCALE GENOMIC DNA]</scope>
    <source>
        <strain evidence="2 3">CBS 309.79</strain>
    </source>
</reference>
<dbReference type="Proteomes" id="UP000305067">
    <property type="component" value="Unassembled WGS sequence"/>
</dbReference>
<keyword evidence="3" id="KW-1185">Reference proteome</keyword>
<accession>A0A5C3QGX8</accession>
<organism evidence="2 3">
    <name type="scientific">Pterulicium gracile</name>
    <dbReference type="NCBI Taxonomy" id="1884261"/>
    <lineage>
        <taxon>Eukaryota</taxon>
        <taxon>Fungi</taxon>
        <taxon>Dikarya</taxon>
        <taxon>Basidiomycota</taxon>
        <taxon>Agaricomycotina</taxon>
        <taxon>Agaricomycetes</taxon>
        <taxon>Agaricomycetidae</taxon>
        <taxon>Agaricales</taxon>
        <taxon>Pleurotineae</taxon>
        <taxon>Pterulaceae</taxon>
        <taxon>Pterulicium</taxon>
    </lineage>
</organism>
<evidence type="ECO:0000256" key="1">
    <source>
        <dbReference type="SAM" id="MobiDB-lite"/>
    </source>
</evidence>
<feature type="compositionally biased region" description="Basic residues" evidence="1">
    <location>
        <begin position="30"/>
        <end position="52"/>
    </location>
</feature>
<feature type="region of interest" description="Disordered" evidence="1">
    <location>
        <begin position="1"/>
        <end position="79"/>
    </location>
</feature>
<evidence type="ECO:0000313" key="3">
    <source>
        <dbReference type="Proteomes" id="UP000305067"/>
    </source>
</evidence>
<proteinExistence type="predicted"/>
<dbReference type="AlphaFoldDB" id="A0A5C3QGX8"/>
<name>A0A5C3QGX8_9AGAR</name>
<feature type="compositionally biased region" description="Basic and acidic residues" evidence="1">
    <location>
        <begin position="53"/>
        <end position="64"/>
    </location>
</feature>